<dbReference type="EC" id="2.7.1.31" evidence="5"/>
<keyword evidence="3 4" id="KW-0418">Kinase</keyword>
<dbReference type="GO" id="GO:0008887">
    <property type="term" value="F:glycerate kinase activity"/>
    <property type="evidence" value="ECO:0007669"/>
    <property type="project" value="UniProtKB-EC"/>
</dbReference>
<comment type="similarity">
    <text evidence="1 4">Belongs to the glycerate kinase type-1 family.</text>
</comment>
<accession>A0ABV1GGN2</accession>
<comment type="caution">
    <text evidence="5">The sequence shown here is derived from an EMBL/GenBank/DDBJ whole genome shotgun (WGS) entry which is preliminary data.</text>
</comment>
<dbReference type="EMBL" id="JBBMFA010000101">
    <property type="protein sequence ID" value="MEQ2520990.1"/>
    <property type="molecule type" value="Genomic_DNA"/>
</dbReference>
<evidence type="ECO:0000313" key="5">
    <source>
        <dbReference type="EMBL" id="MEQ2520990.1"/>
    </source>
</evidence>
<name>A0ABV1GGN2_9FIRM</name>
<sequence>MRKFIVIPDSFKGTMSSRTICSIMEEAILRRIPGAQVVCVPVADGGEGSVEAFLQAVGGEKRHCSVQGPYGEPANGFFALLPDGTAVVEMAAAAGLPMVGGARNAERTTTYGVGQLMAAALDAGCKKLVVGLGGSATNDGGCGAAAALGAVFLDKNGTSFVPVGRTLKQVDHIDLRNLHPRLKEVPVIAMCDVDTPLCGPTGAAAVFGPQKGADPAMVARLDAGLQNLADVVRRDTGKEILDLPGAGAAGGMGGGMAALLGAQMQMGIETVLDTVGFNAMLDGAEMVFTGEGKLDTQSLRGKVVLGVAHRAQKAGVPVVAVVGDIGDHIEQVYEQGVTGVFSINRVALPYEAMKSRAADDLRLTMENLLRFYDCARKTGLA</sequence>
<keyword evidence="6" id="KW-1185">Reference proteome</keyword>
<dbReference type="InterPro" id="IPR018197">
    <property type="entry name" value="Glycerate_kinase_RE-like"/>
</dbReference>
<evidence type="ECO:0000256" key="1">
    <source>
        <dbReference type="ARBA" id="ARBA00006284"/>
    </source>
</evidence>
<dbReference type="PIRSF" id="PIRSF006078">
    <property type="entry name" value="GlxK"/>
    <property type="match status" value="1"/>
</dbReference>
<proteinExistence type="inferred from homology"/>
<dbReference type="Gene3D" id="3.40.50.10350">
    <property type="entry name" value="Glycerate kinase, domain 1"/>
    <property type="match status" value="1"/>
</dbReference>
<dbReference type="NCBIfam" id="TIGR00045">
    <property type="entry name" value="glycerate kinase"/>
    <property type="match status" value="1"/>
</dbReference>
<evidence type="ECO:0000313" key="6">
    <source>
        <dbReference type="Proteomes" id="UP001477672"/>
    </source>
</evidence>
<dbReference type="SUPFAM" id="SSF110738">
    <property type="entry name" value="Glycerate kinase I"/>
    <property type="match status" value="1"/>
</dbReference>
<dbReference type="InterPro" id="IPR018193">
    <property type="entry name" value="Glyc_kinase_flavodox-like_fold"/>
</dbReference>
<dbReference type="Proteomes" id="UP001477672">
    <property type="component" value="Unassembled WGS sequence"/>
</dbReference>
<dbReference type="Gene3D" id="3.90.1510.10">
    <property type="entry name" value="Glycerate kinase, domain 2"/>
    <property type="match status" value="1"/>
</dbReference>
<protein>
    <submittedName>
        <fullName evidence="5">Glycerate kinase</fullName>
        <ecNumber evidence="5">2.7.1.31</ecNumber>
    </submittedName>
</protein>
<dbReference type="InterPro" id="IPR036129">
    <property type="entry name" value="Glycerate_kinase_sf"/>
</dbReference>
<reference evidence="5 6" key="1">
    <citation type="submission" date="2024-03" db="EMBL/GenBank/DDBJ databases">
        <title>Human intestinal bacterial collection.</title>
        <authorList>
            <person name="Pauvert C."/>
            <person name="Hitch T.C.A."/>
            <person name="Clavel T."/>
        </authorList>
    </citation>
    <scope>NUCLEOTIDE SEQUENCE [LARGE SCALE GENOMIC DNA]</scope>
    <source>
        <strain evidence="5 6">CLA-JM-H11</strain>
    </source>
</reference>
<keyword evidence="2 4" id="KW-0808">Transferase</keyword>
<dbReference type="InterPro" id="IPR004381">
    <property type="entry name" value="Glycerate_kinase"/>
</dbReference>
<dbReference type="Pfam" id="PF02595">
    <property type="entry name" value="Gly_kinase"/>
    <property type="match status" value="1"/>
</dbReference>
<evidence type="ECO:0000256" key="2">
    <source>
        <dbReference type="ARBA" id="ARBA00022679"/>
    </source>
</evidence>
<dbReference type="RefSeq" id="WP_349216531.1">
    <property type="nucleotide sequence ID" value="NZ_JBBMFA010000101.1"/>
</dbReference>
<dbReference type="PANTHER" id="PTHR21599:SF0">
    <property type="entry name" value="GLYCERATE KINASE"/>
    <property type="match status" value="1"/>
</dbReference>
<evidence type="ECO:0000256" key="4">
    <source>
        <dbReference type="PIRNR" id="PIRNR006078"/>
    </source>
</evidence>
<evidence type="ECO:0000256" key="3">
    <source>
        <dbReference type="ARBA" id="ARBA00022777"/>
    </source>
</evidence>
<organism evidence="5 6">
    <name type="scientific">Ruthenibacterium intestinale</name>
    <dbReference type="NCBI Taxonomy" id="3133163"/>
    <lineage>
        <taxon>Bacteria</taxon>
        <taxon>Bacillati</taxon>
        <taxon>Bacillota</taxon>
        <taxon>Clostridia</taxon>
        <taxon>Eubacteriales</taxon>
        <taxon>Oscillospiraceae</taxon>
        <taxon>Ruthenibacterium</taxon>
    </lineage>
</organism>
<dbReference type="PANTHER" id="PTHR21599">
    <property type="entry name" value="GLYCERATE KINASE"/>
    <property type="match status" value="1"/>
</dbReference>
<gene>
    <name evidence="5" type="ORF">WMO24_11200</name>
</gene>